<proteinExistence type="predicted"/>
<keyword evidence="2" id="KW-1185">Reference proteome</keyword>
<reference evidence="1" key="1">
    <citation type="journal article" date="2023" name="Mol. Phylogenet. Evol.">
        <title>Genome-scale phylogeny and comparative genomics of the fungal order Sordariales.</title>
        <authorList>
            <person name="Hensen N."/>
            <person name="Bonometti L."/>
            <person name="Westerberg I."/>
            <person name="Brannstrom I.O."/>
            <person name="Guillou S."/>
            <person name="Cros-Aarteil S."/>
            <person name="Calhoun S."/>
            <person name="Haridas S."/>
            <person name="Kuo A."/>
            <person name="Mondo S."/>
            <person name="Pangilinan J."/>
            <person name="Riley R."/>
            <person name="LaButti K."/>
            <person name="Andreopoulos B."/>
            <person name="Lipzen A."/>
            <person name="Chen C."/>
            <person name="Yan M."/>
            <person name="Daum C."/>
            <person name="Ng V."/>
            <person name="Clum A."/>
            <person name="Steindorff A."/>
            <person name="Ohm R.A."/>
            <person name="Martin F."/>
            <person name="Silar P."/>
            <person name="Natvig D.O."/>
            <person name="Lalanne C."/>
            <person name="Gautier V."/>
            <person name="Ament-Velasquez S.L."/>
            <person name="Kruys A."/>
            <person name="Hutchinson M.I."/>
            <person name="Powell A.J."/>
            <person name="Barry K."/>
            <person name="Miller A.N."/>
            <person name="Grigoriev I.V."/>
            <person name="Debuchy R."/>
            <person name="Gladieux P."/>
            <person name="Hiltunen Thoren M."/>
            <person name="Johannesson H."/>
        </authorList>
    </citation>
    <scope>NUCLEOTIDE SEQUENCE</scope>
    <source>
        <strain evidence="1">CBS 333.67</strain>
    </source>
</reference>
<sequence length="143" mass="15828">MSTEPRATVTVQPPRFVRKGSTILPPVQVRVQFDAGDPRLKQLEMIFATATLRYANTTTVETDPNRNQAAASPAEVCNDSPVGDTLNFIFQNLQLPDGLHGDCFYRITIDILHTTAMETTDNGDPKLEKLTIAHTDTRPFTVV</sequence>
<evidence type="ECO:0000313" key="1">
    <source>
        <dbReference type="EMBL" id="KAK3302683.1"/>
    </source>
</evidence>
<comment type="caution">
    <text evidence="1">The sequence shown here is derived from an EMBL/GenBank/DDBJ whole genome shotgun (WGS) entry which is preliminary data.</text>
</comment>
<accession>A0AAJ0GMH6</accession>
<evidence type="ECO:0000313" key="2">
    <source>
        <dbReference type="Proteomes" id="UP001273166"/>
    </source>
</evidence>
<protein>
    <submittedName>
        <fullName evidence="1">Uncharacterized protein</fullName>
    </submittedName>
</protein>
<dbReference type="EMBL" id="JAUDZG010000007">
    <property type="protein sequence ID" value="KAK3302683.1"/>
    <property type="molecule type" value="Genomic_DNA"/>
</dbReference>
<dbReference type="GeneID" id="87886970"/>
<reference evidence="1" key="2">
    <citation type="submission" date="2023-06" db="EMBL/GenBank/DDBJ databases">
        <authorList>
            <consortium name="Lawrence Berkeley National Laboratory"/>
            <person name="Mondo S.J."/>
            <person name="Hensen N."/>
            <person name="Bonometti L."/>
            <person name="Westerberg I."/>
            <person name="Brannstrom I.O."/>
            <person name="Guillou S."/>
            <person name="Cros-Aarteil S."/>
            <person name="Calhoun S."/>
            <person name="Haridas S."/>
            <person name="Kuo A."/>
            <person name="Pangilinan J."/>
            <person name="Riley R."/>
            <person name="Labutti K."/>
            <person name="Andreopoulos B."/>
            <person name="Lipzen A."/>
            <person name="Chen C."/>
            <person name="Yanf M."/>
            <person name="Daum C."/>
            <person name="Ng V."/>
            <person name="Clum A."/>
            <person name="Steindorff A."/>
            <person name="Ohm R."/>
            <person name="Martin F."/>
            <person name="Silar P."/>
            <person name="Natvig D."/>
            <person name="Lalanne C."/>
            <person name="Gautier V."/>
            <person name="Ament-Velasquez S.L."/>
            <person name="Kruys A."/>
            <person name="Hutchinson M.I."/>
            <person name="Powell A.J."/>
            <person name="Barry K."/>
            <person name="Miller A.N."/>
            <person name="Grigoriev I.V."/>
            <person name="Debuchy R."/>
            <person name="Gladieux P."/>
            <person name="Thoren M.H."/>
            <person name="Johannesson H."/>
        </authorList>
    </citation>
    <scope>NUCLEOTIDE SEQUENCE</scope>
    <source>
        <strain evidence="1">CBS 333.67</strain>
    </source>
</reference>
<dbReference type="RefSeq" id="XP_062718463.1">
    <property type="nucleotide sequence ID" value="XM_062868141.1"/>
</dbReference>
<gene>
    <name evidence="1" type="ORF">B0T15DRAFT_514699</name>
</gene>
<dbReference type="Proteomes" id="UP001273166">
    <property type="component" value="Unassembled WGS sequence"/>
</dbReference>
<dbReference type="AlphaFoldDB" id="A0AAJ0GMH6"/>
<organism evidence="1 2">
    <name type="scientific">Chaetomium strumarium</name>
    <dbReference type="NCBI Taxonomy" id="1170767"/>
    <lineage>
        <taxon>Eukaryota</taxon>
        <taxon>Fungi</taxon>
        <taxon>Dikarya</taxon>
        <taxon>Ascomycota</taxon>
        <taxon>Pezizomycotina</taxon>
        <taxon>Sordariomycetes</taxon>
        <taxon>Sordariomycetidae</taxon>
        <taxon>Sordariales</taxon>
        <taxon>Chaetomiaceae</taxon>
        <taxon>Chaetomium</taxon>
    </lineage>
</organism>
<name>A0AAJ0GMH6_9PEZI</name>